<sequence>MRLLKRKEKSSKKLQLYVKIKVDRAADLVLDPSFSSGSVDDAALKQKRSKASPVLVAQLNDSKKRTSKRSRTNHPSWDNILLLPMKLNAYSPVVNFTVWDRYNRSKTYLGELRVSLRDLFTKDGQFTPTCDPKWYKLYSNSEYRSFVTGSVLLSFELVTGKKTKKSSKGEKEPGRKLDTDAGVAVQIIPPSREPTRDLYEQMDQLSLSDTEITPVMTNYQELEGMFDVWQKSLVYPDPDPAVLFPDDQGFYTEASAADLPNGDISDIDSILPVSAPSSLNDGRSINLDNALIPVVVPDSTMLSIVGSDLSDSSMVSSDNSSAEIPSESHSAKDIKRRSRERKKMFRRSLDQRTKNFGLANRSVLGVLFLEIVSCSDLPPLTNITRTTFDMDPFVVVTFGKKTFRTSWKRHTLNPIFNERLAFEVLPHESNFNVLFSVLDKDHFSFHDEVADGSVLMKDITAMATAASSALSQNPMYMSEGNEESMLSFVVSDSGYDSSTANSNFEVLEDDNIVHHLKKRGFRHKRKVIPLYADTSKFKTMDVKLQIHKEKYREKYNPRLKIRVRFEPYLSLRKQFWKILLEQYGLNEVNGSYDYIELISFLDALGCNNSDEIVFKFFENSGKLAWGGDRLKDSEIIEELENHISGSKGDEDSRIFEIEKCPICCQKKLSKKGDNDIITHVAICSSKDWSIVNKLLVSSYVTPQIATKKWFTKFLIKISYGKYSLGGNSANILVQDRMTGIIMEEKMGVYVRLGIRLLYKGLDKARKRRVRALLYKASVKQGAKFDHPHLKNDIASFIKFHKLDLSDCLYPDISHYNTFNEFFYRKLKPDARPNEAPNESRIAVSPADSRCTAFATVGDATQLWIKGTNFSIAKLFNGNFENLELTDLFKPEACSLAIFRLAPQDYHRFHCPVDGVVGKIKYIEGEYYTVNPMAIRSELDVFGENVRVIIPIKTREFGTVVMVAVGAMMVGSTVLTKNEGDEVKRGDEIGYFKFGGSTVILLAEKKRLVFDSDIVKNSLSCIETLVRVGQSIGHAPEVAEYKRDHVDFHKQTKDFKRQLIRVITGGDLSSPTELNNWEATNLKLNQADFNDLGAGIESSSSSLAGSEEDLIESEDN</sequence>
<gene>
    <name evidence="1" type="ORF">QFC19_005205</name>
</gene>
<reference evidence="1" key="1">
    <citation type="submission" date="2023-04" db="EMBL/GenBank/DDBJ databases">
        <title>Draft Genome sequencing of Naganishia species isolated from polar environments using Oxford Nanopore Technology.</title>
        <authorList>
            <person name="Leo P."/>
            <person name="Venkateswaran K."/>
        </authorList>
    </citation>
    <scope>NUCLEOTIDE SEQUENCE</scope>
    <source>
        <strain evidence="1">MNA-CCFEE 5261</strain>
    </source>
</reference>
<evidence type="ECO:0000313" key="2">
    <source>
        <dbReference type="Proteomes" id="UP001241377"/>
    </source>
</evidence>
<evidence type="ECO:0000313" key="1">
    <source>
        <dbReference type="EMBL" id="KAJ9101431.1"/>
    </source>
</evidence>
<dbReference type="EMBL" id="JASBWR010000058">
    <property type="protein sequence ID" value="KAJ9101431.1"/>
    <property type="molecule type" value="Genomic_DNA"/>
</dbReference>
<proteinExistence type="predicted"/>
<name>A0ACC2VRN0_9TREE</name>
<comment type="caution">
    <text evidence="1">The sequence shown here is derived from an EMBL/GenBank/DDBJ whole genome shotgun (WGS) entry which is preliminary data.</text>
</comment>
<dbReference type="Proteomes" id="UP001241377">
    <property type="component" value="Unassembled WGS sequence"/>
</dbReference>
<accession>A0ACC2VRN0</accession>
<organism evidence="1 2">
    <name type="scientific">Naganishia cerealis</name>
    <dbReference type="NCBI Taxonomy" id="610337"/>
    <lineage>
        <taxon>Eukaryota</taxon>
        <taxon>Fungi</taxon>
        <taxon>Dikarya</taxon>
        <taxon>Basidiomycota</taxon>
        <taxon>Agaricomycotina</taxon>
        <taxon>Tremellomycetes</taxon>
        <taxon>Filobasidiales</taxon>
        <taxon>Filobasidiaceae</taxon>
        <taxon>Naganishia</taxon>
    </lineage>
</organism>
<keyword evidence="2" id="KW-1185">Reference proteome</keyword>
<protein>
    <submittedName>
        <fullName evidence="1">Uncharacterized protein</fullName>
    </submittedName>
</protein>